<sequence>MKFLPGQVRLLPLTGDIMTACSVRLFVKNGLAHPAVDFCLPPPQSSQTSSLHKHRACREWTSPTVTDRQHAPVLTLPEWSPLSGSSHAS</sequence>
<dbReference type="Proteomes" id="UP000004319">
    <property type="component" value="Unassembled WGS sequence"/>
</dbReference>
<gene>
    <name evidence="1" type="ORF">ATPR_1998</name>
</gene>
<name>F7VF49_9PROT</name>
<protein>
    <submittedName>
        <fullName evidence="1">Uncharacterized protein</fullName>
    </submittedName>
</protein>
<reference evidence="1 2" key="1">
    <citation type="journal article" date="2011" name="Biochem. Biophys. Res. Commun.">
        <title>Increased number of Arginine-based salt bridges contributes to the thermotolerance of thermotolerant acetic acid bacteria, Acetobacter tropicalis SKU1100.</title>
        <authorList>
            <person name="Matsutani M."/>
            <person name="Hirakawa H."/>
            <person name="Nishikura M."/>
            <person name="Soemphol W."/>
            <person name="Ali I.A.I."/>
            <person name="Yakushi T."/>
            <person name="Matsushita K."/>
        </authorList>
    </citation>
    <scope>NUCLEOTIDE SEQUENCE [LARGE SCALE GENOMIC DNA]</scope>
    <source>
        <strain evidence="1 2">NBRC 101654</strain>
    </source>
</reference>
<proteinExistence type="predicted"/>
<dbReference type="AlphaFoldDB" id="F7VF49"/>
<dbReference type="EMBL" id="BABS01000060">
    <property type="protein sequence ID" value="GAA08994.1"/>
    <property type="molecule type" value="Genomic_DNA"/>
</dbReference>
<evidence type="ECO:0000313" key="2">
    <source>
        <dbReference type="Proteomes" id="UP000004319"/>
    </source>
</evidence>
<accession>F7VF49</accession>
<evidence type="ECO:0000313" key="1">
    <source>
        <dbReference type="EMBL" id="GAA08994.1"/>
    </source>
</evidence>
<comment type="caution">
    <text evidence="1">The sequence shown here is derived from an EMBL/GenBank/DDBJ whole genome shotgun (WGS) entry which is preliminary data.</text>
</comment>
<organism evidence="1 2">
    <name type="scientific">Acetobacter tropicalis NBRC 101654</name>
    <dbReference type="NCBI Taxonomy" id="749388"/>
    <lineage>
        <taxon>Bacteria</taxon>
        <taxon>Pseudomonadati</taxon>
        <taxon>Pseudomonadota</taxon>
        <taxon>Alphaproteobacteria</taxon>
        <taxon>Acetobacterales</taxon>
        <taxon>Acetobacteraceae</taxon>
        <taxon>Acetobacter</taxon>
    </lineage>
</organism>